<evidence type="ECO:0000256" key="3">
    <source>
        <dbReference type="ARBA" id="ARBA00022839"/>
    </source>
</evidence>
<dbReference type="InterPro" id="IPR013520">
    <property type="entry name" value="Ribonucl_H"/>
</dbReference>
<keyword evidence="3 5" id="KW-0269">Exonuclease</keyword>
<dbReference type="CDD" id="cd06127">
    <property type="entry name" value="DEDDh"/>
    <property type="match status" value="1"/>
</dbReference>
<dbReference type="InterPro" id="IPR012337">
    <property type="entry name" value="RNaseH-like_sf"/>
</dbReference>
<dbReference type="InterPro" id="IPR036397">
    <property type="entry name" value="RNaseH_sf"/>
</dbReference>
<protein>
    <submittedName>
        <fullName evidence="5">Exonuclease domain-containing protein</fullName>
    </submittedName>
</protein>
<dbReference type="Pfam" id="PF00929">
    <property type="entry name" value="RNase_T"/>
    <property type="match status" value="1"/>
</dbReference>
<proteinExistence type="predicted"/>
<accession>A0ABU2H4M9</accession>
<evidence type="ECO:0000313" key="6">
    <source>
        <dbReference type="Proteomes" id="UP001250214"/>
    </source>
</evidence>
<evidence type="ECO:0000256" key="2">
    <source>
        <dbReference type="ARBA" id="ARBA00022801"/>
    </source>
</evidence>
<organism evidence="5 6">
    <name type="scientific">Lipingzhangella rawalii</name>
    <dbReference type="NCBI Taxonomy" id="2055835"/>
    <lineage>
        <taxon>Bacteria</taxon>
        <taxon>Bacillati</taxon>
        <taxon>Actinomycetota</taxon>
        <taxon>Actinomycetes</taxon>
        <taxon>Streptosporangiales</taxon>
        <taxon>Nocardiopsidaceae</taxon>
        <taxon>Lipingzhangella</taxon>
    </lineage>
</organism>
<dbReference type="EMBL" id="JAVLVT010000003">
    <property type="protein sequence ID" value="MDS1270268.1"/>
    <property type="molecule type" value="Genomic_DNA"/>
</dbReference>
<dbReference type="SUPFAM" id="SSF53098">
    <property type="entry name" value="Ribonuclease H-like"/>
    <property type="match status" value="1"/>
</dbReference>
<dbReference type="PANTHER" id="PTHR30231:SF4">
    <property type="entry name" value="PROTEIN NEN2"/>
    <property type="match status" value="1"/>
</dbReference>
<name>A0ABU2H4M9_9ACTN</name>
<reference evidence="6" key="1">
    <citation type="submission" date="2023-07" db="EMBL/GenBank/DDBJ databases">
        <title>Novel species in the genus Lipingzhangella isolated from Sambhar Salt Lake.</title>
        <authorList>
            <person name="Jiya N."/>
            <person name="Kajale S."/>
            <person name="Sharma A."/>
        </authorList>
    </citation>
    <scope>NUCLEOTIDE SEQUENCE [LARGE SCALE GENOMIC DNA]</scope>
    <source>
        <strain evidence="6">LS1_29</strain>
    </source>
</reference>
<feature type="domain" description="Exonuclease" evidence="4">
    <location>
        <begin position="57"/>
        <end position="234"/>
    </location>
</feature>
<gene>
    <name evidence="5" type="ORF">RIF23_08175</name>
</gene>
<evidence type="ECO:0000313" key="5">
    <source>
        <dbReference type="EMBL" id="MDS1270268.1"/>
    </source>
</evidence>
<evidence type="ECO:0000259" key="4">
    <source>
        <dbReference type="SMART" id="SM00479"/>
    </source>
</evidence>
<dbReference type="NCBIfam" id="NF005927">
    <property type="entry name" value="PRK07942.1"/>
    <property type="match status" value="1"/>
</dbReference>
<dbReference type="RefSeq" id="WP_310911794.1">
    <property type="nucleotide sequence ID" value="NZ_JAVLVT010000003.1"/>
</dbReference>
<dbReference type="GO" id="GO:0004527">
    <property type="term" value="F:exonuclease activity"/>
    <property type="evidence" value="ECO:0007669"/>
    <property type="project" value="UniProtKB-KW"/>
</dbReference>
<keyword evidence="1" id="KW-0540">Nuclease</keyword>
<dbReference type="Proteomes" id="UP001250214">
    <property type="component" value="Unassembled WGS sequence"/>
</dbReference>
<keyword evidence="6" id="KW-1185">Reference proteome</keyword>
<dbReference type="SMART" id="SM00479">
    <property type="entry name" value="EXOIII"/>
    <property type="match status" value="1"/>
</dbReference>
<dbReference type="PANTHER" id="PTHR30231">
    <property type="entry name" value="DNA POLYMERASE III SUBUNIT EPSILON"/>
    <property type="match status" value="1"/>
</dbReference>
<sequence>MQNRYPGTCQTCSEHVPAGAGVVVRESGRWRAYCCEHEPRPDPPPPRGDHAGWHTTALAGYDCETSAPNPEEAFVVSAALVDVQGQSHTWLVDPGEREIPAEAAAVHGISTEYARAHGRPATQVLGEISQALVDHLRAGRGLAVFNAPYDLVVLDRELRRADLPTVREQLDGTVCPVIDPLVLDRGLDPYRRGRRNLESMCQHYGIALNGAHTATGDARACVDLAVEIGARYRDVAELALPELHERQVEWARAYARGRQEWLDRTRPGHGQTIDGTWPMPSTT</sequence>
<keyword evidence="2" id="KW-0378">Hydrolase</keyword>
<dbReference type="Gene3D" id="3.30.420.10">
    <property type="entry name" value="Ribonuclease H-like superfamily/Ribonuclease H"/>
    <property type="match status" value="1"/>
</dbReference>
<evidence type="ECO:0000256" key="1">
    <source>
        <dbReference type="ARBA" id="ARBA00022722"/>
    </source>
</evidence>
<comment type="caution">
    <text evidence="5">The sequence shown here is derived from an EMBL/GenBank/DDBJ whole genome shotgun (WGS) entry which is preliminary data.</text>
</comment>